<protein>
    <submittedName>
        <fullName evidence="2">DUF3011 domain-containing protein</fullName>
    </submittedName>
</protein>
<dbReference type="AlphaFoldDB" id="A0A7G9SNR3"/>
<dbReference type="Pfam" id="PF11218">
    <property type="entry name" value="DUF3011"/>
    <property type="match status" value="1"/>
</dbReference>
<dbReference type="KEGG" id="tcn:H9L16_12515"/>
<dbReference type="InterPro" id="IPR021381">
    <property type="entry name" value="DUF3011"/>
</dbReference>
<sequence>MRRLIFATAMFAAASAAPAIAAPQSWQEYGPGTGVVRCESNDGRMNRCTLPGGGGRVVLERQHSRNACIEGRTWGQDRGGVWVDDGCRADFRVAGYGGGYNDGYYGGGYSNGGYGQTFRCESDDGRTRQCNGNGRGRAQLVKQLSRASCVEGRTWGSNGNGVWVSQGCRGEFTMGGRGGGYGGNYGGGYGGPGYGMGRLFRCESDDGRTRECAANTRAGVQLVRQLSRAACIQGRTWGYGRNGIWVSDGCRAEFRTH</sequence>
<organism evidence="2 3">
    <name type="scientific">Thermomonas carbonis</name>
    <dbReference type="NCBI Taxonomy" id="1463158"/>
    <lineage>
        <taxon>Bacteria</taxon>
        <taxon>Pseudomonadati</taxon>
        <taxon>Pseudomonadota</taxon>
        <taxon>Gammaproteobacteria</taxon>
        <taxon>Lysobacterales</taxon>
        <taxon>Lysobacteraceae</taxon>
        <taxon>Thermomonas</taxon>
    </lineage>
</organism>
<evidence type="ECO:0000256" key="1">
    <source>
        <dbReference type="SAM" id="SignalP"/>
    </source>
</evidence>
<name>A0A7G9SNR3_9GAMM</name>
<keyword evidence="3" id="KW-1185">Reference proteome</keyword>
<feature type="signal peptide" evidence="1">
    <location>
        <begin position="1"/>
        <end position="21"/>
    </location>
</feature>
<gene>
    <name evidence="2" type="ORF">H9L16_12515</name>
</gene>
<reference evidence="2 3" key="1">
    <citation type="submission" date="2020-08" db="EMBL/GenBank/DDBJ databases">
        <title>Genome sequence of Thermomonas carbonis KCTC 42013T.</title>
        <authorList>
            <person name="Hyun D.-W."/>
            <person name="Bae J.-W."/>
        </authorList>
    </citation>
    <scope>NUCLEOTIDE SEQUENCE [LARGE SCALE GENOMIC DNA]</scope>
    <source>
        <strain evidence="2 3">KCTC 42013</strain>
    </source>
</reference>
<dbReference type="RefSeq" id="WP_187552006.1">
    <property type="nucleotide sequence ID" value="NZ_BMZL01000001.1"/>
</dbReference>
<dbReference type="EMBL" id="CP060719">
    <property type="protein sequence ID" value="QNN69488.1"/>
    <property type="molecule type" value="Genomic_DNA"/>
</dbReference>
<dbReference type="Proteomes" id="UP000515804">
    <property type="component" value="Chromosome"/>
</dbReference>
<proteinExistence type="predicted"/>
<evidence type="ECO:0000313" key="3">
    <source>
        <dbReference type="Proteomes" id="UP000515804"/>
    </source>
</evidence>
<accession>A0A7G9SNR3</accession>
<evidence type="ECO:0000313" key="2">
    <source>
        <dbReference type="EMBL" id="QNN69488.1"/>
    </source>
</evidence>
<keyword evidence="1" id="KW-0732">Signal</keyword>
<feature type="chain" id="PRO_5028906748" evidence="1">
    <location>
        <begin position="22"/>
        <end position="257"/>
    </location>
</feature>